<feature type="compositionally biased region" description="Low complexity" evidence="1">
    <location>
        <begin position="29"/>
        <end position="41"/>
    </location>
</feature>
<accession>A0A2N5VIF1</accession>
<dbReference type="Proteomes" id="UP000235392">
    <property type="component" value="Unassembled WGS sequence"/>
</dbReference>
<dbReference type="Proteomes" id="UP000235388">
    <property type="component" value="Unassembled WGS sequence"/>
</dbReference>
<gene>
    <name evidence="2" type="ORF">PCANC_13920</name>
    <name evidence="3" type="ORF">PCASD_01620</name>
</gene>
<evidence type="ECO:0000313" key="4">
    <source>
        <dbReference type="Proteomes" id="UP000235388"/>
    </source>
</evidence>
<reference evidence="4 5" key="1">
    <citation type="submission" date="2017-11" db="EMBL/GenBank/DDBJ databases">
        <title>De novo assembly and phasing of dikaryotic genomes from two isolates of Puccinia coronata f. sp. avenae, the causal agent of oat crown rust.</title>
        <authorList>
            <person name="Miller M.E."/>
            <person name="Zhang Y."/>
            <person name="Omidvar V."/>
            <person name="Sperschneider J."/>
            <person name="Schwessinger B."/>
            <person name="Raley C."/>
            <person name="Palmer J.M."/>
            <person name="Garnica D."/>
            <person name="Upadhyaya N."/>
            <person name="Rathjen J."/>
            <person name="Taylor J.M."/>
            <person name="Park R.F."/>
            <person name="Dodds P.N."/>
            <person name="Hirsch C.D."/>
            <person name="Kianian S.F."/>
            <person name="Figueroa M."/>
        </authorList>
    </citation>
    <scope>NUCLEOTIDE SEQUENCE [LARGE SCALE GENOMIC DNA]</scope>
    <source>
        <strain evidence="2">12NC29</strain>
        <strain evidence="3">12SD80</strain>
    </source>
</reference>
<organism evidence="3 5">
    <name type="scientific">Puccinia coronata f. sp. avenae</name>
    <dbReference type="NCBI Taxonomy" id="200324"/>
    <lineage>
        <taxon>Eukaryota</taxon>
        <taxon>Fungi</taxon>
        <taxon>Dikarya</taxon>
        <taxon>Basidiomycota</taxon>
        <taxon>Pucciniomycotina</taxon>
        <taxon>Pucciniomycetes</taxon>
        <taxon>Pucciniales</taxon>
        <taxon>Pucciniaceae</taxon>
        <taxon>Puccinia</taxon>
    </lineage>
</organism>
<sequence length="79" mass="8592">MAGTKRKREDEGDTTRLPPGKKFRRDPPLKSLLKPPDAPAAGKRVSFAPLPPPHQPRRSRRVIPLPPPPPSGTVASTSK</sequence>
<feature type="region of interest" description="Disordered" evidence="1">
    <location>
        <begin position="1"/>
        <end position="79"/>
    </location>
</feature>
<comment type="caution">
    <text evidence="3">The sequence shown here is derived from an EMBL/GenBank/DDBJ whole genome shotgun (WGS) entry which is preliminary data.</text>
</comment>
<name>A0A2N5VIF1_9BASI</name>
<evidence type="ECO:0000313" key="5">
    <source>
        <dbReference type="Proteomes" id="UP000235392"/>
    </source>
</evidence>
<dbReference type="EMBL" id="PGCI01000014">
    <property type="protein sequence ID" value="PLW49765.1"/>
    <property type="molecule type" value="Genomic_DNA"/>
</dbReference>
<dbReference type="EMBL" id="PGCJ01000859">
    <property type="protein sequence ID" value="PLW16956.1"/>
    <property type="molecule type" value="Genomic_DNA"/>
</dbReference>
<evidence type="ECO:0000256" key="1">
    <source>
        <dbReference type="SAM" id="MobiDB-lite"/>
    </source>
</evidence>
<proteinExistence type="predicted"/>
<evidence type="ECO:0000313" key="3">
    <source>
        <dbReference type="EMBL" id="PLW49765.1"/>
    </source>
</evidence>
<protein>
    <submittedName>
        <fullName evidence="3">Uncharacterized protein</fullName>
    </submittedName>
</protein>
<dbReference type="AlphaFoldDB" id="A0A2N5VIF1"/>
<evidence type="ECO:0000313" key="2">
    <source>
        <dbReference type="EMBL" id="PLW16956.1"/>
    </source>
</evidence>
<keyword evidence="4" id="KW-1185">Reference proteome</keyword>